<dbReference type="InterPro" id="IPR000819">
    <property type="entry name" value="Peptidase_M17_C"/>
</dbReference>
<dbReference type="PANTHER" id="PTHR11963:SF23">
    <property type="entry name" value="CYTOSOL AMINOPEPTIDASE"/>
    <property type="match status" value="1"/>
</dbReference>
<dbReference type="GO" id="GO:0070006">
    <property type="term" value="F:metalloaminopeptidase activity"/>
    <property type="evidence" value="ECO:0007669"/>
    <property type="project" value="InterPro"/>
</dbReference>
<sequence>MEIVVQSSSPAAVTSDCVVVGVYENAILSPAAASIDQESGGVIRTFLSTGDFTGECGHTQMLYQVPGIAAGRVLVLGLGTHGKIKDSQFQKAVLAAARALHHAQVGNASFPLLDIPVAHRSAPALTKMLVQTIAEADYHFDRHKIPADKPKRPFTTLQIPVPGSLSAEWAEVQAAAAAAQATARAVAWAKDLANEPGNICTPTWLAEQAETMARRLGIKSTILGPEAMEELGMRLLLGVAHGSRQPPRLIVLEYRGGAEDQAPIVLVGKGLTFDAGGISLKPADKMDEMKYDMCGGASALAALQAAAEMKLPLNVIAVVPASENLPGGQATKPGDIHRSMKGLSVEIINTDAEGRLILADALTYVERFEPDVVIDMATLTGACVIALGHQTAAVMGNHEGLVHDLLAAGRESMDRAWELPLFDTYQEQLKSPFADLSNVGGRPAGTITAACFLSRFTESYRWAHLDIAGVAWQSGEHKGATGRPVPLLVEYLLQRARQQGV</sequence>
<dbReference type="EMBL" id="WNJL01000037">
    <property type="protein sequence ID" value="NDU43188.1"/>
    <property type="molecule type" value="Genomic_DNA"/>
</dbReference>
<evidence type="ECO:0000256" key="8">
    <source>
        <dbReference type="HAMAP-Rule" id="MF_00181"/>
    </source>
</evidence>
<comment type="cofactor">
    <cofactor evidence="8">
        <name>Mn(2+)</name>
        <dbReference type="ChEBI" id="CHEBI:29035"/>
    </cofactor>
    <text evidence="8">Binds 2 manganese ions per subunit.</text>
</comment>
<comment type="caution">
    <text evidence="10">The sequence shown here is derived from an EMBL/GenBank/DDBJ whole genome shotgun (WGS) entry which is preliminary data.</text>
</comment>
<evidence type="ECO:0000256" key="6">
    <source>
        <dbReference type="ARBA" id="ARBA00022801"/>
    </source>
</evidence>
<dbReference type="Pfam" id="PF02789">
    <property type="entry name" value="Peptidase_M17_N"/>
    <property type="match status" value="1"/>
</dbReference>
<organism evidence="10">
    <name type="scientific">Acidithiobacillus ferrianus</name>
    <dbReference type="NCBI Taxonomy" id="2678518"/>
    <lineage>
        <taxon>Bacteria</taxon>
        <taxon>Pseudomonadati</taxon>
        <taxon>Pseudomonadota</taxon>
        <taxon>Acidithiobacillia</taxon>
        <taxon>Acidithiobacillales</taxon>
        <taxon>Acidithiobacillaceae</taxon>
        <taxon>Acidithiobacillus</taxon>
    </lineage>
</organism>
<accession>A0A845UNQ7</accession>
<dbReference type="InterPro" id="IPR043472">
    <property type="entry name" value="Macro_dom-like"/>
</dbReference>
<name>A0A845UNQ7_9PROT</name>
<evidence type="ECO:0000256" key="3">
    <source>
        <dbReference type="ARBA" id="ARBA00009528"/>
    </source>
</evidence>
<comment type="subcellular location">
    <subcellularLocation>
        <location evidence="8">Cytoplasm</location>
    </subcellularLocation>
</comment>
<feature type="binding site" evidence="8">
    <location>
        <position position="353"/>
    </location>
    <ligand>
        <name>Mn(2+)</name>
        <dbReference type="ChEBI" id="CHEBI:29035"/>
        <label>1</label>
    </ligand>
</feature>
<dbReference type="InterPro" id="IPR023042">
    <property type="entry name" value="Peptidase_M17_leu_NH2_pept"/>
</dbReference>
<dbReference type="CDD" id="cd00433">
    <property type="entry name" value="Peptidase_M17"/>
    <property type="match status" value="1"/>
</dbReference>
<comment type="similarity">
    <text evidence="3 8">Belongs to the peptidase M17 family.</text>
</comment>
<dbReference type="RefSeq" id="WP_163098413.1">
    <property type="nucleotide sequence ID" value="NZ_CP127523.1"/>
</dbReference>
<evidence type="ECO:0000256" key="1">
    <source>
        <dbReference type="ARBA" id="ARBA00000135"/>
    </source>
</evidence>
<dbReference type="PANTHER" id="PTHR11963">
    <property type="entry name" value="LEUCINE AMINOPEPTIDASE-RELATED"/>
    <property type="match status" value="1"/>
</dbReference>
<dbReference type="EC" id="3.4.11.1" evidence="8"/>
<comment type="function">
    <text evidence="8">Presumably involved in the processing and regular turnover of intracellular proteins. Catalyzes the removal of unsubstituted N-terminal amino acids from various peptides.</text>
</comment>
<dbReference type="EC" id="3.4.11.10" evidence="8"/>
<dbReference type="AlphaFoldDB" id="A0A845UNQ7"/>
<evidence type="ECO:0000313" key="10">
    <source>
        <dbReference type="EMBL" id="NDU43188.1"/>
    </source>
</evidence>
<feature type="binding site" evidence="8">
    <location>
        <position position="351"/>
    </location>
    <ligand>
        <name>Mn(2+)</name>
        <dbReference type="ChEBI" id="CHEBI:29035"/>
        <label>1</label>
    </ligand>
</feature>
<dbReference type="PROSITE" id="PS00631">
    <property type="entry name" value="CYTOSOL_AP"/>
    <property type="match status" value="1"/>
</dbReference>
<feature type="binding site" evidence="8">
    <location>
        <position position="274"/>
    </location>
    <ligand>
        <name>Mn(2+)</name>
        <dbReference type="ChEBI" id="CHEBI:29035"/>
        <label>1</label>
    </ligand>
</feature>
<keyword evidence="4 8" id="KW-0031">Aminopeptidase</keyword>
<dbReference type="Gene3D" id="3.40.630.10">
    <property type="entry name" value="Zn peptidases"/>
    <property type="match status" value="1"/>
</dbReference>
<comment type="catalytic activity">
    <reaction evidence="1 8">
        <text>Release of an N-terminal amino acid, Xaa-|-Yaa-, in which Xaa is preferably Leu, but may be other amino acids including Pro although not Arg or Lys, and Yaa may be Pro. Amino acid amides and methyl esters are also readily hydrolyzed, but rates on arylamides are exceedingly low.</text>
        <dbReference type="EC" id="3.4.11.1"/>
    </reaction>
</comment>
<dbReference type="GO" id="GO:0006508">
    <property type="term" value="P:proteolysis"/>
    <property type="evidence" value="ECO:0007669"/>
    <property type="project" value="UniProtKB-KW"/>
</dbReference>
<dbReference type="PRINTS" id="PR00481">
    <property type="entry name" value="LAMNOPPTDASE"/>
</dbReference>
<evidence type="ECO:0000256" key="2">
    <source>
        <dbReference type="ARBA" id="ARBA00000967"/>
    </source>
</evidence>
<keyword evidence="7 8" id="KW-0464">Manganese</keyword>
<dbReference type="InterPro" id="IPR008283">
    <property type="entry name" value="Peptidase_M17_N"/>
</dbReference>
<dbReference type="GO" id="GO:0030145">
    <property type="term" value="F:manganese ion binding"/>
    <property type="evidence" value="ECO:0007669"/>
    <property type="project" value="UniProtKB-UniRule"/>
</dbReference>
<dbReference type="InterPro" id="IPR011356">
    <property type="entry name" value="Leucine_aapep/pepB"/>
</dbReference>
<feature type="binding site" evidence="8">
    <location>
        <position position="269"/>
    </location>
    <ligand>
        <name>Mn(2+)</name>
        <dbReference type="ChEBI" id="CHEBI:29035"/>
        <label>2</label>
    </ligand>
</feature>
<feature type="active site" evidence="8">
    <location>
        <position position="355"/>
    </location>
</feature>
<evidence type="ECO:0000256" key="4">
    <source>
        <dbReference type="ARBA" id="ARBA00022438"/>
    </source>
</evidence>
<keyword evidence="6 8" id="KW-0378">Hydrolase</keyword>
<dbReference type="NCBIfam" id="NF002074">
    <property type="entry name" value="PRK00913.1-4"/>
    <property type="match status" value="1"/>
</dbReference>
<dbReference type="Gene3D" id="3.40.220.10">
    <property type="entry name" value="Leucine Aminopeptidase, subunit E, domain 1"/>
    <property type="match status" value="1"/>
</dbReference>
<keyword evidence="5 8" id="KW-0645">Protease</keyword>
<feature type="active site" evidence="8">
    <location>
        <position position="281"/>
    </location>
</feature>
<feature type="binding site" evidence="8">
    <location>
        <position position="353"/>
    </location>
    <ligand>
        <name>Mn(2+)</name>
        <dbReference type="ChEBI" id="CHEBI:29035"/>
        <label>2</label>
    </ligand>
</feature>
<feature type="binding site" evidence="8">
    <location>
        <position position="274"/>
    </location>
    <ligand>
        <name>Mn(2+)</name>
        <dbReference type="ChEBI" id="CHEBI:29035"/>
        <label>2</label>
    </ligand>
</feature>
<dbReference type="HAMAP" id="MF_00181">
    <property type="entry name" value="Cytosol_peptidase_M17"/>
    <property type="match status" value="1"/>
</dbReference>
<dbReference type="Pfam" id="PF00883">
    <property type="entry name" value="Peptidase_M17"/>
    <property type="match status" value="1"/>
</dbReference>
<comment type="catalytic activity">
    <reaction evidence="2 8">
        <text>Release of an N-terminal amino acid, preferentially leucine, but not glutamic or aspartic acids.</text>
        <dbReference type="EC" id="3.4.11.10"/>
    </reaction>
</comment>
<feature type="domain" description="Cytosol aminopeptidase" evidence="9">
    <location>
        <begin position="349"/>
        <end position="356"/>
    </location>
</feature>
<protein>
    <recommendedName>
        <fullName evidence="8">Probable cytosol aminopeptidase</fullName>
        <ecNumber evidence="8">3.4.11.1</ecNumber>
    </recommendedName>
    <alternativeName>
        <fullName evidence="8">Leucine aminopeptidase</fullName>
        <shortName evidence="8">LAP</shortName>
        <ecNumber evidence="8">3.4.11.10</ecNumber>
    </alternativeName>
    <alternativeName>
        <fullName evidence="8">Leucyl aminopeptidase</fullName>
    </alternativeName>
</protein>
<keyword evidence="8" id="KW-0479">Metal-binding</keyword>
<gene>
    <name evidence="8" type="primary">pepA</name>
    <name evidence="10" type="ORF">GL267_11255</name>
</gene>
<dbReference type="SUPFAM" id="SSF52949">
    <property type="entry name" value="Macro domain-like"/>
    <property type="match status" value="1"/>
</dbReference>
<evidence type="ECO:0000256" key="7">
    <source>
        <dbReference type="ARBA" id="ARBA00023211"/>
    </source>
</evidence>
<dbReference type="GO" id="GO:0005737">
    <property type="term" value="C:cytoplasm"/>
    <property type="evidence" value="ECO:0007669"/>
    <property type="project" value="UniProtKB-SubCell"/>
</dbReference>
<reference evidence="10" key="1">
    <citation type="submission" date="2019-11" db="EMBL/GenBank/DDBJ databases">
        <title>Acidithiobacillus ferrianus sp. nov.: a facultatively anaerobic and extremely acidophilic chemolithoautotroph.</title>
        <authorList>
            <person name="Norris P.R."/>
            <person name="Falagan C."/>
            <person name="Moya-Beltran A."/>
            <person name="Castro M."/>
            <person name="Quatrini R."/>
            <person name="Johnson D.B."/>
        </authorList>
    </citation>
    <scope>NUCLEOTIDE SEQUENCE [LARGE SCALE GENOMIC DNA]</scope>
    <source>
        <strain evidence="10">MG</strain>
    </source>
</reference>
<dbReference type="SUPFAM" id="SSF53187">
    <property type="entry name" value="Zn-dependent exopeptidases"/>
    <property type="match status" value="1"/>
</dbReference>
<dbReference type="NCBIfam" id="NF002073">
    <property type="entry name" value="PRK00913.1-2"/>
    <property type="match status" value="1"/>
</dbReference>
<proteinExistence type="inferred from homology"/>
<keyword evidence="8" id="KW-0963">Cytoplasm</keyword>
<evidence type="ECO:0000259" key="9">
    <source>
        <dbReference type="PROSITE" id="PS00631"/>
    </source>
</evidence>
<evidence type="ECO:0000256" key="5">
    <source>
        <dbReference type="ARBA" id="ARBA00022670"/>
    </source>
</evidence>
<feature type="binding site" evidence="8">
    <location>
        <position position="292"/>
    </location>
    <ligand>
        <name>Mn(2+)</name>
        <dbReference type="ChEBI" id="CHEBI:29035"/>
        <label>2</label>
    </ligand>
</feature>